<dbReference type="EMBL" id="JBHUOR010000026">
    <property type="protein sequence ID" value="MFD2867928.1"/>
    <property type="molecule type" value="Genomic_DNA"/>
</dbReference>
<dbReference type="Proteomes" id="UP001597568">
    <property type="component" value="Unassembled WGS sequence"/>
</dbReference>
<dbReference type="PANTHER" id="PTHR32089">
    <property type="entry name" value="METHYL-ACCEPTING CHEMOTAXIS PROTEIN MCPB"/>
    <property type="match status" value="1"/>
</dbReference>
<feature type="domain" description="Methyl-accepting transducer" evidence="4">
    <location>
        <begin position="192"/>
        <end position="413"/>
    </location>
</feature>
<dbReference type="InterPro" id="IPR004089">
    <property type="entry name" value="MCPsignal_dom"/>
</dbReference>
<evidence type="ECO:0000256" key="3">
    <source>
        <dbReference type="PROSITE-ProRule" id="PRU00284"/>
    </source>
</evidence>
<sequence>MFSALRPKLELHQLLERGTDIQTLERFQQTLAFNHFSHHDEENLQVLYAQLRDTKPSMDEIFRLYLTEIAPNDKDIISDEAIHHYLTNFFLQPRDELYVENVLQFFYQFRHYKYEPGRTIVVFNQFTFYITTHILYNFGFKPAKAFDLMRSFQAAMNIDQEMLFESITERMLEHSITEVGHLMDTASQIVYMKDLALHLDRQAAEIQSSTASTEQVSASITEVAFTTSTIAEKTESSRQKAQHSKDTIGDALTKIFDTEKTFTAIVQSFEQLQQRVDKIENVVTLVHDIADQTNLLALNASIEAARAGEHGKGFAVVAQEVRKLAENTVNALTGVSDNVDHLKRYATSVADSIAETTCIITNATAEAKGSLPLLTDIVNTIETINEDVRTTAAICAEQSMAVDDMSQRMMEINQLQQDIRHLGQLTSKGVYKLNQDINAFRLHIVSDNNIPLSSYALLQLSKADHILWKWRVYNLFIGLETIHPDEVSSHADCRLGKWYRDPKTIARFGDEASYIALDAYHAQVHESARQAVIEFNNHHISRAEQHLQALEQASSHVLTHINTLIAGIEAKRFTME</sequence>
<dbReference type="Gene3D" id="1.20.120.30">
    <property type="entry name" value="Aspartate receptor, ligand-binding domain"/>
    <property type="match status" value="1"/>
</dbReference>
<dbReference type="PROSITE" id="PS50111">
    <property type="entry name" value="CHEMOTAXIS_TRANSDUC_2"/>
    <property type="match status" value="1"/>
</dbReference>
<protein>
    <submittedName>
        <fullName evidence="5">Methyl-accepting chemotaxis protein</fullName>
    </submittedName>
</protein>
<proteinExistence type="inferred from homology"/>
<dbReference type="InterPro" id="IPR004090">
    <property type="entry name" value="Chemotax_Me-accpt_rcpt"/>
</dbReference>
<dbReference type="SMART" id="SM00283">
    <property type="entry name" value="MA"/>
    <property type="match status" value="1"/>
</dbReference>
<evidence type="ECO:0000256" key="1">
    <source>
        <dbReference type="ARBA" id="ARBA00023224"/>
    </source>
</evidence>
<dbReference type="PRINTS" id="PR00260">
    <property type="entry name" value="CHEMTRNSDUCR"/>
</dbReference>
<keyword evidence="6" id="KW-1185">Reference proteome</keyword>
<dbReference type="PANTHER" id="PTHR32089:SF112">
    <property type="entry name" value="LYSOZYME-LIKE PROTEIN-RELATED"/>
    <property type="match status" value="1"/>
</dbReference>
<dbReference type="Gene3D" id="1.10.287.950">
    <property type="entry name" value="Methyl-accepting chemotaxis protein"/>
    <property type="match status" value="1"/>
</dbReference>
<dbReference type="Pfam" id="PF13682">
    <property type="entry name" value="CZB"/>
    <property type="match status" value="1"/>
</dbReference>
<evidence type="ECO:0000313" key="5">
    <source>
        <dbReference type="EMBL" id="MFD2867928.1"/>
    </source>
</evidence>
<evidence type="ECO:0000256" key="2">
    <source>
        <dbReference type="ARBA" id="ARBA00029447"/>
    </source>
</evidence>
<dbReference type="RefSeq" id="WP_380147123.1">
    <property type="nucleotide sequence ID" value="NZ_JBHUOR010000026.1"/>
</dbReference>
<accession>A0ABW5XY17</accession>
<organism evidence="5 6">
    <name type="scientific">Kurthia populi</name>
    <dbReference type="NCBI Taxonomy" id="1562132"/>
    <lineage>
        <taxon>Bacteria</taxon>
        <taxon>Bacillati</taxon>
        <taxon>Bacillota</taxon>
        <taxon>Bacilli</taxon>
        <taxon>Bacillales</taxon>
        <taxon>Caryophanaceae</taxon>
        <taxon>Kurthia</taxon>
    </lineage>
</organism>
<reference evidence="6" key="1">
    <citation type="journal article" date="2019" name="Int. J. Syst. Evol. Microbiol.">
        <title>The Global Catalogue of Microorganisms (GCM) 10K type strain sequencing project: providing services to taxonomists for standard genome sequencing and annotation.</title>
        <authorList>
            <consortium name="The Broad Institute Genomics Platform"/>
            <consortium name="The Broad Institute Genome Sequencing Center for Infectious Disease"/>
            <person name="Wu L."/>
            <person name="Ma J."/>
        </authorList>
    </citation>
    <scope>NUCLEOTIDE SEQUENCE [LARGE SCALE GENOMIC DNA]</scope>
    <source>
        <strain evidence="6">KCTC 33522</strain>
    </source>
</reference>
<name>A0ABW5XY17_9BACL</name>
<dbReference type="Pfam" id="PF00015">
    <property type="entry name" value="MCPsignal"/>
    <property type="match status" value="1"/>
</dbReference>
<comment type="caution">
    <text evidence="5">The sequence shown here is derived from an EMBL/GenBank/DDBJ whole genome shotgun (WGS) entry which is preliminary data.</text>
</comment>
<evidence type="ECO:0000259" key="4">
    <source>
        <dbReference type="PROSITE" id="PS50111"/>
    </source>
</evidence>
<comment type="similarity">
    <text evidence="2">Belongs to the methyl-accepting chemotaxis (MCP) protein family.</text>
</comment>
<dbReference type="InterPro" id="IPR025991">
    <property type="entry name" value="Chemoreceptor_zinc-bind_dom"/>
</dbReference>
<dbReference type="SUPFAM" id="SSF58104">
    <property type="entry name" value="Methyl-accepting chemotaxis protein (MCP) signaling domain"/>
    <property type="match status" value="1"/>
</dbReference>
<gene>
    <name evidence="5" type="ORF">ACFSY7_05340</name>
</gene>
<evidence type="ECO:0000313" key="6">
    <source>
        <dbReference type="Proteomes" id="UP001597568"/>
    </source>
</evidence>
<keyword evidence="1 3" id="KW-0807">Transducer</keyword>